<keyword evidence="2" id="KW-0067">ATP-binding</keyword>
<name>A0ABW2UV66_9BACI</name>
<proteinExistence type="predicted"/>
<evidence type="ECO:0000256" key="3">
    <source>
        <dbReference type="ARBA" id="ARBA00023125"/>
    </source>
</evidence>
<dbReference type="InterPro" id="IPR027417">
    <property type="entry name" value="P-loop_NTPase"/>
</dbReference>
<keyword evidence="7" id="KW-1185">Reference proteome</keyword>
<dbReference type="PROSITE" id="PS51194">
    <property type="entry name" value="HELICASE_CTER"/>
    <property type="match status" value="1"/>
</dbReference>
<dbReference type="GO" id="GO:0004386">
    <property type="term" value="F:helicase activity"/>
    <property type="evidence" value="ECO:0007669"/>
    <property type="project" value="UniProtKB-KW"/>
</dbReference>
<dbReference type="PANTHER" id="PTHR30580:SF1">
    <property type="entry name" value="COMF OPERON PROTEIN 1"/>
    <property type="match status" value="1"/>
</dbReference>
<organism evidence="6 7">
    <name type="scientific">Lentibacillus kimchii</name>
    <dbReference type="NCBI Taxonomy" id="1542911"/>
    <lineage>
        <taxon>Bacteria</taxon>
        <taxon>Bacillati</taxon>
        <taxon>Bacillota</taxon>
        <taxon>Bacilli</taxon>
        <taxon>Bacillales</taxon>
        <taxon>Bacillaceae</taxon>
        <taxon>Lentibacillus</taxon>
    </lineage>
</organism>
<keyword evidence="6" id="KW-0347">Helicase</keyword>
<feature type="domain" description="Helicase C-terminal" evidence="5">
    <location>
        <begin position="309"/>
        <end position="456"/>
    </location>
</feature>
<comment type="caution">
    <text evidence="6">The sequence shown here is derived from an EMBL/GenBank/DDBJ whole genome shotgun (WGS) entry which is preliminary data.</text>
</comment>
<dbReference type="RefSeq" id="WP_382360056.1">
    <property type="nucleotide sequence ID" value="NZ_JBHTGR010000055.1"/>
</dbReference>
<evidence type="ECO:0000259" key="5">
    <source>
        <dbReference type="PROSITE" id="PS51194"/>
    </source>
</evidence>
<dbReference type="InterPro" id="IPR014001">
    <property type="entry name" value="Helicase_ATP-bd"/>
</dbReference>
<dbReference type="PROSITE" id="PS51192">
    <property type="entry name" value="HELICASE_ATP_BIND_1"/>
    <property type="match status" value="1"/>
</dbReference>
<dbReference type="PANTHER" id="PTHR30580">
    <property type="entry name" value="PRIMOSOMAL PROTEIN N"/>
    <property type="match status" value="1"/>
</dbReference>
<keyword evidence="3" id="KW-0238">DNA-binding</keyword>
<evidence type="ECO:0000256" key="2">
    <source>
        <dbReference type="ARBA" id="ARBA00022840"/>
    </source>
</evidence>
<evidence type="ECO:0000259" key="4">
    <source>
        <dbReference type="PROSITE" id="PS51192"/>
    </source>
</evidence>
<evidence type="ECO:0000256" key="1">
    <source>
        <dbReference type="ARBA" id="ARBA00022741"/>
    </source>
</evidence>
<dbReference type="SMART" id="SM00490">
    <property type="entry name" value="HELICc"/>
    <property type="match status" value="1"/>
</dbReference>
<dbReference type="SUPFAM" id="SSF52540">
    <property type="entry name" value="P-loop containing nucleoside triphosphate hydrolases"/>
    <property type="match status" value="1"/>
</dbReference>
<evidence type="ECO:0000313" key="6">
    <source>
        <dbReference type="EMBL" id="MFC7747766.1"/>
    </source>
</evidence>
<dbReference type="SMART" id="SM00487">
    <property type="entry name" value="DEXDc"/>
    <property type="match status" value="1"/>
</dbReference>
<gene>
    <name evidence="6" type="ORF">ACFQU8_11270</name>
</gene>
<dbReference type="EMBL" id="JBHTGR010000055">
    <property type="protein sequence ID" value="MFC7747766.1"/>
    <property type="molecule type" value="Genomic_DNA"/>
</dbReference>
<dbReference type="CDD" id="cd17925">
    <property type="entry name" value="DEXDc_ComFA"/>
    <property type="match status" value="1"/>
</dbReference>
<accession>A0ABW2UV66</accession>
<dbReference type="Gene3D" id="3.40.50.300">
    <property type="entry name" value="P-loop containing nucleotide triphosphate hydrolases"/>
    <property type="match status" value="2"/>
</dbReference>
<reference evidence="7" key="1">
    <citation type="journal article" date="2019" name="Int. J. Syst. Evol. Microbiol.">
        <title>The Global Catalogue of Microorganisms (GCM) 10K type strain sequencing project: providing services to taxonomists for standard genome sequencing and annotation.</title>
        <authorList>
            <consortium name="The Broad Institute Genomics Platform"/>
            <consortium name="The Broad Institute Genome Sequencing Center for Infectious Disease"/>
            <person name="Wu L."/>
            <person name="Ma J."/>
        </authorList>
    </citation>
    <scope>NUCLEOTIDE SEQUENCE [LARGE SCALE GENOMIC DNA]</scope>
    <source>
        <strain evidence="7">JCM 30234</strain>
    </source>
</reference>
<feature type="domain" description="Helicase ATP-binding" evidence="4">
    <location>
        <begin position="128"/>
        <end position="280"/>
    </location>
</feature>
<evidence type="ECO:0000313" key="7">
    <source>
        <dbReference type="Proteomes" id="UP001596620"/>
    </source>
</evidence>
<dbReference type="Proteomes" id="UP001596620">
    <property type="component" value="Unassembled WGS sequence"/>
</dbReference>
<keyword evidence="1" id="KW-0547">Nucleotide-binding</keyword>
<keyword evidence="6" id="KW-0378">Hydrolase</keyword>
<dbReference type="Pfam" id="PF00271">
    <property type="entry name" value="Helicase_C"/>
    <property type="match status" value="1"/>
</dbReference>
<sequence length="456" mass="51636">MDIEELSQRYAGKFLLRSEIPLEPSLFERLLTDHFFTVKPSIRKTWLHYECQRCGNRKRSLFGHIPAQRSLPAQVYCRKCIEMGRVIDRSPLYEWTGPDYEWPLYSNPCTWDGALTAVQEDAAQRIVQAIRNHEQELLTWAVCGAGKTEMLYPGITESLKQGKRICIATPRADVVRELLPRLRSAFSGVTCQGLYGGSPEKEGSAQMMVATTHQLLRYKHAFDVMIIDEVDAFPYTHDPTLAFAAHRARREKGTLIYLTATPAADDQVRMSLGKLPHVFVPKRFHNHPLPVPILRMIPRLKKDLAEARLPESFIKWLMNRKNRERQVLIFVNSIKLAEVLTNRLAANLVQSTIKAVHASDANREENVQQFRDKRLDILVTTTILERGVTFPSIDVAILDAGSAVFGEQALVQIAGRAGRSPHDPTGEVVFFHDGKTDAMIEAVKAIQKMNKRGGFL</sequence>
<dbReference type="InterPro" id="IPR001650">
    <property type="entry name" value="Helicase_C-like"/>
</dbReference>
<dbReference type="InterPro" id="IPR006935">
    <property type="entry name" value="Helicase/UvrB_N"/>
</dbReference>
<protein>
    <submittedName>
        <fullName evidence="6">DEAD/DEAH box helicase</fullName>
    </submittedName>
</protein>
<dbReference type="Pfam" id="PF04851">
    <property type="entry name" value="ResIII"/>
    <property type="match status" value="1"/>
</dbReference>